<dbReference type="InterPro" id="IPR042175">
    <property type="entry name" value="Cell/Rod_MreC_2"/>
</dbReference>
<dbReference type="Gene3D" id="2.40.10.340">
    <property type="entry name" value="Rod shape-determining protein MreC, domain 1"/>
    <property type="match status" value="1"/>
</dbReference>
<dbReference type="AlphaFoldDB" id="A0A656D5N9"/>
<protein>
    <recommendedName>
        <fullName evidence="2">Cell shape-determining protein MreC</fullName>
    </recommendedName>
    <alternativeName>
        <fullName evidence="4">Cell shape protein MreC</fullName>
    </alternativeName>
</protein>
<feature type="domain" description="Rod shape-determining protein MreC beta-barrel core" evidence="6">
    <location>
        <begin position="115"/>
        <end position="261"/>
    </location>
</feature>
<evidence type="ECO:0000256" key="5">
    <source>
        <dbReference type="SAM" id="Phobius"/>
    </source>
</evidence>
<evidence type="ECO:0000313" key="8">
    <source>
        <dbReference type="Proteomes" id="UP000243065"/>
    </source>
</evidence>
<dbReference type="GO" id="GO:0005886">
    <property type="term" value="C:plasma membrane"/>
    <property type="evidence" value="ECO:0007669"/>
    <property type="project" value="TreeGrafter"/>
</dbReference>
<keyword evidence="3" id="KW-0133">Cell shape</keyword>
<evidence type="ECO:0000256" key="3">
    <source>
        <dbReference type="ARBA" id="ARBA00022960"/>
    </source>
</evidence>
<dbReference type="OrthoDB" id="9811827at2"/>
<evidence type="ECO:0000256" key="1">
    <source>
        <dbReference type="ARBA" id="ARBA00009369"/>
    </source>
</evidence>
<dbReference type="InterPro" id="IPR007221">
    <property type="entry name" value="MreC"/>
</dbReference>
<evidence type="ECO:0000256" key="4">
    <source>
        <dbReference type="ARBA" id="ARBA00032089"/>
    </source>
</evidence>
<gene>
    <name evidence="7" type="ORF">JGI24_00770</name>
</gene>
<dbReference type="RefSeq" id="WP_072150211.1">
    <property type="nucleotide sequence ID" value="NZ_CZVU01000027.1"/>
</dbReference>
<dbReference type="Proteomes" id="UP000243065">
    <property type="component" value="Unassembled WGS sequence"/>
</dbReference>
<dbReference type="Gene3D" id="2.40.10.350">
    <property type="entry name" value="Rod shape-determining protein MreC, domain 2"/>
    <property type="match status" value="1"/>
</dbReference>
<feature type="transmembrane region" description="Helical" evidence="5">
    <location>
        <begin position="12"/>
        <end position="32"/>
    </location>
</feature>
<evidence type="ECO:0000259" key="6">
    <source>
        <dbReference type="Pfam" id="PF04085"/>
    </source>
</evidence>
<sequence length="278" mass="31451">MLKILSQITQNFKEYLTFSILVLISLILLFSGNSSKTHLVTQIAVELVGFTKYITGILPSFRDLRTENKELRKTNIVLLNELNQLREEKLENIRLRKLLGFKERQNNYEFIPADVVGKTLISPYNYIVLNAGSDDGIEVNMPVVCESGVVGKIMRVGKNYSLAMILFHKDFRASVKIQRTRVDGILVWEGGEYLSVTNVSKTMDVELGDVVITSGYSTIFPPGFEIGVVVEIDNSVPGLFKAIKVKPSVNFTKLEEVFIIKYKSDLEREEIEQSEFGK</sequence>
<keyword evidence="5" id="KW-1133">Transmembrane helix</keyword>
<dbReference type="InterPro" id="IPR055342">
    <property type="entry name" value="MreC_beta-barrel_core"/>
</dbReference>
<dbReference type="EMBL" id="CZVU01000027">
    <property type="protein sequence ID" value="CUT00400.1"/>
    <property type="molecule type" value="Genomic_DNA"/>
</dbReference>
<keyword evidence="5" id="KW-0472">Membrane</keyword>
<dbReference type="PANTHER" id="PTHR34138">
    <property type="entry name" value="CELL SHAPE-DETERMINING PROTEIN MREC"/>
    <property type="match status" value="1"/>
</dbReference>
<dbReference type="NCBIfam" id="TIGR00219">
    <property type="entry name" value="mreC"/>
    <property type="match status" value="1"/>
</dbReference>
<organism evidence="7 8">
    <name type="scientific">Kryptobacter tengchongensis</name>
    <dbReference type="NCBI Taxonomy" id="1643429"/>
    <lineage>
        <taxon>Bacteria</taxon>
        <taxon>Pseudomonadati</taxon>
        <taxon>Candidatus Kryptoniota</taxon>
        <taxon>Candidatus Kryptobacter</taxon>
    </lineage>
</organism>
<keyword evidence="5" id="KW-0812">Transmembrane</keyword>
<dbReference type="PANTHER" id="PTHR34138:SF1">
    <property type="entry name" value="CELL SHAPE-DETERMINING PROTEIN MREC"/>
    <property type="match status" value="1"/>
</dbReference>
<keyword evidence="8" id="KW-1185">Reference proteome</keyword>
<dbReference type="Pfam" id="PF04085">
    <property type="entry name" value="MreC"/>
    <property type="match status" value="1"/>
</dbReference>
<dbReference type="InterPro" id="IPR042177">
    <property type="entry name" value="Cell/Rod_1"/>
</dbReference>
<evidence type="ECO:0000256" key="2">
    <source>
        <dbReference type="ARBA" id="ARBA00013855"/>
    </source>
</evidence>
<proteinExistence type="inferred from homology"/>
<evidence type="ECO:0000313" key="7">
    <source>
        <dbReference type="EMBL" id="CUT00400.1"/>
    </source>
</evidence>
<accession>A0A656D5N9</accession>
<name>A0A656D5N9_KRYT1</name>
<reference evidence="7 8" key="1">
    <citation type="submission" date="2015-11" db="EMBL/GenBank/DDBJ databases">
        <authorList>
            <person name="Varghese N."/>
        </authorList>
    </citation>
    <scope>NUCLEOTIDE SEQUENCE [LARGE SCALE GENOMIC DNA]</scope>
    <source>
        <strain evidence="7 8">JGI-24</strain>
    </source>
</reference>
<dbReference type="GO" id="GO:0008360">
    <property type="term" value="P:regulation of cell shape"/>
    <property type="evidence" value="ECO:0007669"/>
    <property type="project" value="UniProtKB-KW"/>
</dbReference>
<comment type="similarity">
    <text evidence="1">Belongs to the MreC family.</text>
</comment>